<dbReference type="PATRIC" id="fig|579138.3.peg.638"/>
<evidence type="ECO:0000256" key="1">
    <source>
        <dbReference type="ARBA" id="ARBA00004370"/>
    </source>
</evidence>
<evidence type="ECO:0000313" key="5">
    <source>
        <dbReference type="EMBL" id="AEI37507.1"/>
    </source>
</evidence>
<dbReference type="AlphaFoldDB" id="F8ERP9"/>
<gene>
    <name evidence="5" type="ordered locus">Zymop_0605</name>
</gene>
<evidence type="ECO:0000259" key="4">
    <source>
        <dbReference type="Pfam" id="PF13677"/>
    </source>
</evidence>
<evidence type="ECO:0000256" key="3">
    <source>
        <dbReference type="SAM" id="MobiDB-lite"/>
    </source>
</evidence>
<feature type="region of interest" description="Disordered" evidence="3">
    <location>
        <begin position="47"/>
        <end position="76"/>
    </location>
</feature>
<dbReference type="HOGENOM" id="CLU_120530_0_0_5"/>
<dbReference type="eggNOG" id="COG1360">
    <property type="taxonomic scope" value="Bacteria"/>
</dbReference>
<dbReference type="InterPro" id="IPR036737">
    <property type="entry name" value="OmpA-like_sf"/>
</dbReference>
<name>F8ERP9_ZYMMT</name>
<dbReference type="Proteomes" id="UP000000491">
    <property type="component" value="Chromosome"/>
</dbReference>
<dbReference type="STRING" id="579138.Zymop_0605"/>
<evidence type="ECO:0000256" key="2">
    <source>
        <dbReference type="ARBA" id="ARBA00023136"/>
    </source>
</evidence>
<comment type="subcellular location">
    <subcellularLocation>
        <location evidence="1">Membrane</location>
    </subcellularLocation>
</comment>
<dbReference type="RefSeq" id="WP_013933906.1">
    <property type="nucleotide sequence ID" value="NC_015709.1"/>
</dbReference>
<sequence length="195" mass="21156">MKLKRSSRWAISYIDLLMTLLGFFVLLYAREHDPHAVAASLRSAFTHNSDKNSNKSSTAQSPKDSEAVSKAETAEKAANKDCGTTTGIACPTHDFVADALFQPEEAVLTDQGKAVLTDFFKKSDLLSAHFLIESQGIGNGNARFDKWELAAARTATVARQLKAAGVADDRLKIMMAPDNPSSDKGQHLMITANKN</sequence>
<dbReference type="KEGG" id="zmp:Zymop_0605"/>
<dbReference type="EMBL" id="CP002865">
    <property type="protein sequence ID" value="AEI37507.1"/>
    <property type="molecule type" value="Genomic_DNA"/>
</dbReference>
<evidence type="ECO:0000313" key="6">
    <source>
        <dbReference type="Proteomes" id="UP000000491"/>
    </source>
</evidence>
<dbReference type="InterPro" id="IPR025713">
    <property type="entry name" value="MotB-like_N_dom"/>
</dbReference>
<organism evidence="5 6">
    <name type="scientific">Zymomonas mobilis subsp. pomaceae (strain ATCC 29192 / DSM 22645 / JCM 10191 / CCUG 17912 / NBRC 13757 / NCIMB 11200 / NRRL B-4491 / Barker I)</name>
    <dbReference type="NCBI Taxonomy" id="579138"/>
    <lineage>
        <taxon>Bacteria</taxon>
        <taxon>Pseudomonadati</taxon>
        <taxon>Pseudomonadota</taxon>
        <taxon>Alphaproteobacteria</taxon>
        <taxon>Sphingomonadales</taxon>
        <taxon>Zymomonadaceae</taxon>
        <taxon>Zymomonas</taxon>
    </lineage>
</organism>
<dbReference type="GO" id="GO:0016020">
    <property type="term" value="C:membrane"/>
    <property type="evidence" value="ECO:0007669"/>
    <property type="project" value="UniProtKB-SubCell"/>
</dbReference>
<feature type="compositionally biased region" description="Basic and acidic residues" evidence="3">
    <location>
        <begin position="63"/>
        <end position="76"/>
    </location>
</feature>
<proteinExistence type="predicted"/>
<dbReference type="Gene3D" id="3.30.1330.60">
    <property type="entry name" value="OmpA-like domain"/>
    <property type="match status" value="1"/>
</dbReference>
<accession>F8ERP9</accession>
<feature type="domain" description="Motility protein B-like N-terminal" evidence="4">
    <location>
        <begin position="6"/>
        <end position="29"/>
    </location>
</feature>
<keyword evidence="2" id="KW-0472">Membrane</keyword>
<reference evidence="5 6" key="1">
    <citation type="journal article" date="2011" name="J. Bacteriol.">
        <title>Genome sequence of the ethanol-producing Zymomonas mobilis subsp. pomaceae lectotype strain ATCC 29192.</title>
        <authorList>
            <person name="Kouvelis V.N."/>
            <person name="Davenport K.W."/>
            <person name="Brettin T.S."/>
            <person name="Bruce D."/>
            <person name="Detter C."/>
            <person name="Han C.S."/>
            <person name="Nolan M."/>
            <person name="Tapia R."/>
            <person name="Damoulaki A."/>
            <person name="Kyrpides N.C."/>
            <person name="Typas M.A."/>
            <person name="Pappas K.M."/>
        </authorList>
    </citation>
    <scope>NUCLEOTIDE SEQUENCE [LARGE SCALE GENOMIC DNA]</scope>
    <source>
        <strain evidence="6">ATCC 29192 / DSM 22645 / JCM 10191 / CCUG 17912 / NBRC 13757 / NCIMB 11200 / NRRL B-4491 / Barker I</strain>
    </source>
</reference>
<dbReference type="Pfam" id="PF13677">
    <property type="entry name" value="MotB_plug"/>
    <property type="match status" value="1"/>
</dbReference>
<protein>
    <recommendedName>
        <fullName evidence="4">Motility protein B-like N-terminal domain-containing protein</fullName>
    </recommendedName>
</protein>